<organism evidence="1">
    <name type="scientific">uncultured virus</name>
    <dbReference type="NCBI Taxonomy" id="340016"/>
    <lineage>
        <taxon>Viruses</taxon>
        <taxon>environmental samples</taxon>
    </lineage>
</organism>
<name>A0A218ML86_9VIRU</name>
<dbReference type="EMBL" id="KY052811">
    <property type="protein sequence ID" value="ASF00046.1"/>
    <property type="molecule type" value="Genomic_DNA"/>
</dbReference>
<reference evidence="1" key="1">
    <citation type="submission" date="2016-10" db="EMBL/GenBank/DDBJ databases">
        <authorList>
            <person name="Varghese N."/>
        </authorList>
    </citation>
    <scope>NUCLEOTIDE SEQUENCE</scope>
</reference>
<dbReference type="Gene3D" id="3.40.50.11780">
    <property type="match status" value="1"/>
</dbReference>
<accession>A0A218ML86</accession>
<evidence type="ECO:0000313" key="1">
    <source>
        <dbReference type="EMBL" id="ASF00046.1"/>
    </source>
</evidence>
<proteinExistence type="predicted"/>
<sequence length="181" mass="18726">MAEQIISPGVFTRENDQTFLPQGVGAIGAAIVGPTVKGPAFVPTVVRSFAEYERRFGGLSSETFIPQTVREYLKNAGSVTVTRVLAGGGYTYATATNPFVAVAVSASSAASASSNRNVLLGVIFPSKATSKPGLESSTMVGPSGSFGRVDESFSLTLAGTNVTSTQLSASLNPSSKEYLFN</sequence>
<reference evidence="1" key="2">
    <citation type="journal article" date="2017" name="Nat. Commun.">
        <title>Single-virus genomics reveals hidden cosmopolitan and abundant viruses.</title>
        <authorList>
            <person name="Martinez-Hernandez F."/>
            <person name="Fornas O."/>
            <person name="Lluesma Gomez M."/>
            <person name="Bolduc B."/>
            <person name="de la Cruz Pena M.J."/>
            <person name="Martinez J.M."/>
            <person name="Anton J."/>
            <person name="Gasol J.M."/>
            <person name="Rosselli R."/>
            <person name="Rodriguez-Valera F."/>
            <person name="Sullivan M.B."/>
            <person name="Acinas S.G."/>
            <person name="Martinez-Garcia M."/>
        </authorList>
    </citation>
    <scope>NUCLEOTIDE SEQUENCE</scope>
</reference>
<protein>
    <submittedName>
        <fullName evidence="1">Uncharacterized protein</fullName>
    </submittedName>
</protein>